<feature type="non-terminal residue" evidence="1">
    <location>
        <position position="1"/>
    </location>
</feature>
<dbReference type="EMBL" id="BARU01006725">
    <property type="protein sequence ID" value="GAH36042.1"/>
    <property type="molecule type" value="Genomic_DNA"/>
</dbReference>
<evidence type="ECO:0008006" key="2">
    <source>
        <dbReference type="Google" id="ProtNLM"/>
    </source>
</evidence>
<sequence length="149" mass="17741">FQPGIKWALSKNNNIIISYKEDYELQIFNAQGKLVKMITKEYEPVRITKEDVKQRVRKVPEGRKLVVPKYFPPVHSLMTDHEGRIFVGTYEKTEEGKYYYDVFDSEGRYLAKVALKGLLQVWKKSKLYSIEEDEDGFQMVKRFKVTWKY</sequence>
<name>X1EU09_9ZZZZ</name>
<proteinExistence type="predicted"/>
<accession>X1EU09</accession>
<dbReference type="AlphaFoldDB" id="X1EU09"/>
<evidence type="ECO:0000313" key="1">
    <source>
        <dbReference type="EMBL" id="GAH36042.1"/>
    </source>
</evidence>
<organism evidence="1">
    <name type="scientific">marine sediment metagenome</name>
    <dbReference type="NCBI Taxonomy" id="412755"/>
    <lineage>
        <taxon>unclassified sequences</taxon>
        <taxon>metagenomes</taxon>
        <taxon>ecological metagenomes</taxon>
    </lineage>
</organism>
<reference evidence="1" key="1">
    <citation type="journal article" date="2014" name="Front. Microbiol.">
        <title>High frequency of phylogenetically diverse reductive dehalogenase-homologous genes in deep subseafloor sedimentary metagenomes.</title>
        <authorList>
            <person name="Kawai M."/>
            <person name="Futagami T."/>
            <person name="Toyoda A."/>
            <person name="Takaki Y."/>
            <person name="Nishi S."/>
            <person name="Hori S."/>
            <person name="Arai W."/>
            <person name="Tsubouchi T."/>
            <person name="Morono Y."/>
            <person name="Uchiyama I."/>
            <person name="Ito T."/>
            <person name="Fujiyama A."/>
            <person name="Inagaki F."/>
            <person name="Takami H."/>
        </authorList>
    </citation>
    <scope>NUCLEOTIDE SEQUENCE</scope>
    <source>
        <strain evidence="1">Expedition CK06-06</strain>
    </source>
</reference>
<comment type="caution">
    <text evidence="1">The sequence shown here is derived from an EMBL/GenBank/DDBJ whole genome shotgun (WGS) entry which is preliminary data.</text>
</comment>
<gene>
    <name evidence="1" type="ORF">S03H2_13251</name>
</gene>
<protein>
    <recommendedName>
        <fullName evidence="2">6-bladed beta-propeller</fullName>
    </recommendedName>
</protein>